<accession>A0ACC7P0N9</accession>
<dbReference type="Proteomes" id="UP001631969">
    <property type="component" value="Unassembled WGS sequence"/>
</dbReference>
<reference evidence="1" key="1">
    <citation type="submission" date="2024-12" db="EMBL/GenBank/DDBJ databases">
        <authorList>
            <person name="Wu N."/>
        </authorList>
    </citation>
    <scope>NUCLEOTIDE SEQUENCE</scope>
    <source>
        <strain evidence="1">P15</strain>
    </source>
</reference>
<sequence length="61" mass="6810">MSKEAKTQSETLAFGKEQILSSKGFTALEKDVLQALLADGQEYTLAQARTEIEEYVKRSVE</sequence>
<protein>
    <submittedName>
        <fullName evidence="1">Uncharacterized protein</fullName>
    </submittedName>
</protein>
<evidence type="ECO:0000313" key="2">
    <source>
        <dbReference type="Proteomes" id="UP001631969"/>
    </source>
</evidence>
<organism evidence="1 2">
    <name type="scientific">Paenibacillus mesotrionivorans</name>
    <dbReference type="NCBI Taxonomy" id="3160968"/>
    <lineage>
        <taxon>Bacteria</taxon>
        <taxon>Bacillati</taxon>
        <taxon>Bacillota</taxon>
        <taxon>Bacilli</taxon>
        <taxon>Bacillales</taxon>
        <taxon>Paenibacillaceae</taxon>
        <taxon>Paenibacillus</taxon>
    </lineage>
</organism>
<proteinExistence type="predicted"/>
<comment type="caution">
    <text evidence="1">The sequence shown here is derived from an EMBL/GenBank/DDBJ whole genome shotgun (WGS) entry which is preliminary data.</text>
</comment>
<evidence type="ECO:0000313" key="1">
    <source>
        <dbReference type="EMBL" id="MFM9329174.1"/>
    </source>
</evidence>
<keyword evidence="2" id="KW-1185">Reference proteome</keyword>
<gene>
    <name evidence="1" type="ORF">ACI1P1_12835</name>
</gene>
<name>A0ACC7P0N9_9BACL</name>
<dbReference type="EMBL" id="JBJURJ010000007">
    <property type="protein sequence ID" value="MFM9329174.1"/>
    <property type="molecule type" value="Genomic_DNA"/>
</dbReference>